<accession>A0ACB8QLR4</accession>
<feature type="non-terminal residue" evidence="1">
    <location>
        <position position="67"/>
    </location>
</feature>
<dbReference type="Proteomes" id="UP000814128">
    <property type="component" value="Unassembled WGS sequence"/>
</dbReference>
<sequence length="67" mass="7527">MSHLHSLRHMNYVALFSAAYLFLAVVACYFEPLGGIPPCGEVHLINFTADFVPTFLFQVFTLTCVMN</sequence>
<reference evidence="1" key="1">
    <citation type="submission" date="2021-02" db="EMBL/GenBank/DDBJ databases">
        <authorList>
            <consortium name="DOE Joint Genome Institute"/>
            <person name="Ahrendt S."/>
            <person name="Looney B.P."/>
            <person name="Miyauchi S."/>
            <person name="Morin E."/>
            <person name="Drula E."/>
            <person name="Courty P.E."/>
            <person name="Chicoki N."/>
            <person name="Fauchery L."/>
            <person name="Kohler A."/>
            <person name="Kuo A."/>
            <person name="Labutti K."/>
            <person name="Pangilinan J."/>
            <person name="Lipzen A."/>
            <person name="Riley R."/>
            <person name="Andreopoulos W."/>
            <person name="He G."/>
            <person name="Johnson J."/>
            <person name="Barry K.W."/>
            <person name="Grigoriev I.V."/>
            <person name="Nagy L."/>
            <person name="Hibbett D."/>
            <person name="Henrissat B."/>
            <person name="Matheny P.B."/>
            <person name="Labbe J."/>
            <person name="Martin F."/>
        </authorList>
    </citation>
    <scope>NUCLEOTIDE SEQUENCE</scope>
    <source>
        <strain evidence="1">EC-137</strain>
    </source>
</reference>
<evidence type="ECO:0000313" key="1">
    <source>
        <dbReference type="EMBL" id="KAI0032655.1"/>
    </source>
</evidence>
<evidence type="ECO:0000313" key="2">
    <source>
        <dbReference type="Proteomes" id="UP000814128"/>
    </source>
</evidence>
<proteinExistence type="predicted"/>
<dbReference type="EMBL" id="MU273539">
    <property type="protein sequence ID" value="KAI0032655.1"/>
    <property type="molecule type" value="Genomic_DNA"/>
</dbReference>
<comment type="caution">
    <text evidence="1">The sequence shown here is derived from an EMBL/GenBank/DDBJ whole genome shotgun (WGS) entry which is preliminary data.</text>
</comment>
<keyword evidence="2" id="KW-1185">Reference proteome</keyword>
<organism evidence="1 2">
    <name type="scientific">Vararia minispora EC-137</name>
    <dbReference type="NCBI Taxonomy" id="1314806"/>
    <lineage>
        <taxon>Eukaryota</taxon>
        <taxon>Fungi</taxon>
        <taxon>Dikarya</taxon>
        <taxon>Basidiomycota</taxon>
        <taxon>Agaricomycotina</taxon>
        <taxon>Agaricomycetes</taxon>
        <taxon>Russulales</taxon>
        <taxon>Lachnocladiaceae</taxon>
        <taxon>Vararia</taxon>
    </lineage>
</organism>
<name>A0ACB8QLR4_9AGAM</name>
<protein>
    <submittedName>
        <fullName evidence="1">Uncharacterized protein</fullName>
    </submittedName>
</protein>
<gene>
    <name evidence="1" type="ORF">K488DRAFT_12174</name>
</gene>
<reference evidence="1" key="2">
    <citation type="journal article" date="2022" name="New Phytol.">
        <title>Evolutionary transition to the ectomycorrhizal habit in the genomes of a hyperdiverse lineage of mushroom-forming fungi.</title>
        <authorList>
            <person name="Looney B."/>
            <person name="Miyauchi S."/>
            <person name="Morin E."/>
            <person name="Drula E."/>
            <person name="Courty P.E."/>
            <person name="Kohler A."/>
            <person name="Kuo A."/>
            <person name="LaButti K."/>
            <person name="Pangilinan J."/>
            <person name="Lipzen A."/>
            <person name="Riley R."/>
            <person name="Andreopoulos W."/>
            <person name="He G."/>
            <person name="Johnson J."/>
            <person name="Nolan M."/>
            <person name="Tritt A."/>
            <person name="Barry K.W."/>
            <person name="Grigoriev I.V."/>
            <person name="Nagy L.G."/>
            <person name="Hibbett D."/>
            <person name="Henrissat B."/>
            <person name="Matheny P.B."/>
            <person name="Labbe J."/>
            <person name="Martin F.M."/>
        </authorList>
    </citation>
    <scope>NUCLEOTIDE SEQUENCE</scope>
    <source>
        <strain evidence="1">EC-137</strain>
    </source>
</reference>